<protein>
    <submittedName>
        <fullName evidence="1">Uncharacterized protein</fullName>
    </submittedName>
</protein>
<organism evidence="1 2">
    <name type="scientific">Halorhabdus tiamatea SARL4B</name>
    <dbReference type="NCBI Taxonomy" id="1033806"/>
    <lineage>
        <taxon>Archaea</taxon>
        <taxon>Methanobacteriati</taxon>
        <taxon>Methanobacteriota</taxon>
        <taxon>Stenosarchaea group</taxon>
        <taxon>Halobacteria</taxon>
        <taxon>Halobacteriales</taxon>
        <taxon>Haloarculaceae</taxon>
        <taxon>Halorhabdus</taxon>
    </lineage>
</organism>
<accession>U2FB79</accession>
<dbReference type="Proteomes" id="UP000003861">
    <property type="component" value="Unassembled WGS sequence"/>
</dbReference>
<reference evidence="1 2" key="1">
    <citation type="journal article" date="2011" name="J. Bacteriol.">
        <title>Genome sequence of Halorhabdus tiamatea, the first archaeon isolated from a deep-sea anoxic brine lake.</title>
        <authorList>
            <person name="Antunes A."/>
            <person name="Alam I."/>
            <person name="Bajic V.B."/>
            <person name="Stingl U."/>
        </authorList>
    </citation>
    <scope>NUCLEOTIDE SEQUENCE [LARGE SCALE GENOMIC DNA]</scope>
    <source>
        <strain evidence="1 2">SARL4B</strain>
    </source>
</reference>
<reference evidence="1 2" key="2">
    <citation type="journal article" date="2013" name="PLoS ONE">
        <title>INDIGO - INtegrated Data Warehouse of MIcrobial GenOmes with Examples from the Red Sea Extremophiles.</title>
        <authorList>
            <person name="Alam I."/>
            <person name="Antunes A."/>
            <person name="Kamau A.A."/>
            <person name="Ba Alawi W."/>
            <person name="Kalkatawi M."/>
            <person name="Stingl U."/>
            <person name="Bajic V.B."/>
        </authorList>
    </citation>
    <scope>NUCLEOTIDE SEQUENCE [LARGE SCALE GENOMIC DNA]</scope>
    <source>
        <strain evidence="1 2">SARL4B</strain>
    </source>
</reference>
<sequence length="298" mass="33696">MTLTFEQTPTKVPISEDQAVSVAPGQPWPSAYRGSQYSLVSDDDFGDDVVLKWEQRDLSIHADPPSDLWTAMNTAGKEDGYGSFRVTAQGEVLTKVKADNYANIDQAPVSTGWIPAYLGKLNGALDFGSVDTDPDPPENGIAIWQGFPFKHGERWAVSHDDQLIWKWRDYRFTSIFDHSELIAAYDEYRPNPGRLYVTEHGHIWINVPHNDVTQAKRSEVQQAISSWKQRAETNDNTSTLRLVNRRLVATSQSDDPADGHLPIHIGHLRDFDDGLVPRPVVDDDEYFLKVGQYEEVWE</sequence>
<dbReference type="EMBL" id="AFNT02000027">
    <property type="protein sequence ID" value="ERJ05684.1"/>
    <property type="molecule type" value="Genomic_DNA"/>
</dbReference>
<evidence type="ECO:0000313" key="1">
    <source>
        <dbReference type="EMBL" id="ERJ05684.1"/>
    </source>
</evidence>
<proteinExistence type="predicted"/>
<dbReference type="AlphaFoldDB" id="U2FB79"/>
<name>U2FB79_9EURY</name>
<evidence type="ECO:0000313" key="2">
    <source>
        <dbReference type="Proteomes" id="UP000003861"/>
    </source>
</evidence>
<gene>
    <name evidence="1" type="ORF">HLRTI_002306</name>
</gene>
<comment type="caution">
    <text evidence="1">The sequence shown here is derived from an EMBL/GenBank/DDBJ whole genome shotgun (WGS) entry which is preliminary data.</text>
</comment>
<dbReference type="RefSeq" id="WP_008528528.1">
    <property type="nucleotide sequence ID" value="NZ_AFNT02000027.1"/>
</dbReference>